<dbReference type="AlphaFoldDB" id="A0A8H5AUW3"/>
<name>A0A8H5AUW3_9AGAR</name>
<evidence type="ECO:0000313" key="3">
    <source>
        <dbReference type="Proteomes" id="UP000541558"/>
    </source>
</evidence>
<accession>A0A8H5AUW3</accession>
<organism evidence="2 3">
    <name type="scientific">Ephemerocybe angulata</name>
    <dbReference type="NCBI Taxonomy" id="980116"/>
    <lineage>
        <taxon>Eukaryota</taxon>
        <taxon>Fungi</taxon>
        <taxon>Dikarya</taxon>
        <taxon>Basidiomycota</taxon>
        <taxon>Agaricomycotina</taxon>
        <taxon>Agaricomycetes</taxon>
        <taxon>Agaricomycetidae</taxon>
        <taxon>Agaricales</taxon>
        <taxon>Agaricineae</taxon>
        <taxon>Psathyrellaceae</taxon>
        <taxon>Ephemerocybe</taxon>
    </lineage>
</organism>
<evidence type="ECO:0000313" key="2">
    <source>
        <dbReference type="EMBL" id="KAF5311447.1"/>
    </source>
</evidence>
<dbReference type="Proteomes" id="UP000541558">
    <property type="component" value="Unassembled WGS sequence"/>
</dbReference>
<feature type="region of interest" description="Disordered" evidence="1">
    <location>
        <begin position="139"/>
        <end position="168"/>
    </location>
</feature>
<comment type="caution">
    <text evidence="2">The sequence shown here is derived from an EMBL/GenBank/DDBJ whole genome shotgun (WGS) entry which is preliminary data.</text>
</comment>
<protein>
    <submittedName>
        <fullName evidence="2">Uncharacterized protein</fullName>
    </submittedName>
</protein>
<proteinExistence type="predicted"/>
<gene>
    <name evidence="2" type="ORF">D9611_011574</name>
</gene>
<evidence type="ECO:0000256" key="1">
    <source>
        <dbReference type="SAM" id="MobiDB-lite"/>
    </source>
</evidence>
<dbReference type="EMBL" id="JAACJK010000226">
    <property type="protein sequence ID" value="KAF5311447.1"/>
    <property type="molecule type" value="Genomic_DNA"/>
</dbReference>
<sequence>MMVHTCSRLWGLGGLGAMIYKPSGTRTLPTDRLVRPNPTPHTAQRIRLVLSHQSPLTTPKCLLTEINNRPCLPTELSNRPRLPLTDVKRLCPSEMAETGTSWNSLSQRKERVNGVTGSAAAATCPAPASQRSAALVSFTARSRPGTTTSKPRAKSSRSRAAARETAVSTLYSRPVALVSSSR</sequence>
<keyword evidence="3" id="KW-1185">Reference proteome</keyword>
<reference evidence="2 3" key="1">
    <citation type="journal article" date="2020" name="ISME J.">
        <title>Uncovering the hidden diversity of litter-decomposition mechanisms in mushroom-forming fungi.</title>
        <authorList>
            <person name="Floudas D."/>
            <person name="Bentzer J."/>
            <person name="Ahren D."/>
            <person name="Johansson T."/>
            <person name="Persson P."/>
            <person name="Tunlid A."/>
        </authorList>
    </citation>
    <scope>NUCLEOTIDE SEQUENCE [LARGE SCALE GENOMIC DNA]</scope>
    <source>
        <strain evidence="2 3">CBS 175.51</strain>
    </source>
</reference>